<evidence type="ECO:0000256" key="1">
    <source>
        <dbReference type="ARBA" id="ARBA00010531"/>
    </source>
</evidence>
<dbReference type="SUPFAM" id="SSF56808">
    <property type="entry name" value="Ribosomal protein L1"/>
    <property type="match status" value="1"/>
</dbReference>
<dbReference type="InterPro" id="IPR016095">
    <property type="entry name" value="Ribosomal_uL1_3-a/b-sand"/>
</dbReference>
<accession>A0A0G2GFX8</accession>
<dbReference type="InterPro" id="IPR028364">
    <property type="entry name" value="Ribosomal_uL1/biogenesis"/>
</dbReference>
<keyword evidence="2" id="KW-0689">Ribosomal protein</keyword>
<dbReference type="GO" id="GO:0003735">
    <property type="term" value="F:structural constituent of ribosome"/>
    <property type="evidence" value="ECO:0007669"/>
    <property type="project" value="TreeGrafter"/>
</dbReference>
<dbReference type="OrthoDB" id="1747252at2759"/>
<dbReference type="EMBL" id="LCWF01000171">
    <property type="protein sequence ID" value="KKY15885.1"/>
    <property type="molecule type" value="Genomic_DNA"/>
</dbReference>
<comment type="caution">
    <text evidence="4">The sequence shown here is derived from an EMBL/GenBank/DDBJ whole genome shotgun (WGS) entry which is preliminary data.</text>
</comment>
<organism evidence="4 5">
    <name type="scientific">Phaeomoniella chlamydospora</name>
    <name type="common">Phaeoacremonium chlamydosporum</name>
    <dbReference type="NCBI Taxonomy" id="158046"/>
    <lineage>
        <taxon>Eukaryota</taxon>
        <taxon>Fungi</taxon>
        <taxon>Dikarya</taxon>
        <taxon>Ascomycota</taxon>
        <taxon>Pezizomycotina</taxon>
        <taxon>Eurotiomycetes</taxon>
        <taxon>Chaetothyriomycetidae</taxon>
        <taxon>Phaeomoniellales</taxon>
        <taxon>Phaeomoniellaceae</taxon>
        <taxon>Phaeomoniella</taxon>
    </lineage>
</organism>
<dbReference type="PANTHER" id="PTHR36427:SF3">
    <property type="entry name" value="LARGE RIBOSOMAL SUBUNIT PROTEIN UL1M"/>
    <property type="match status" value="1"/>
</dbReference>
<name>A0A0G2GFX8_PHACM</name>
<gene>
    <name evidence="4" type="ORF">UCRPC4_g06071</name>
</gene>
<dbReference type="PANTHER" id="PTHR36427">
    <property type="entry name" value="54S RIBOSOMAL PROTEIN L1, MITOCHONDRIAL"/>
    <property type="match status" value="1"/>
</dbReference>
<evidence type="ECO:0000256" key="2">
    <source>
        <dbReference type="ARBA" id="ARBA00022980"/>
    </source>
</evidence>
<dbReference type="AlphaFoldDB" id="A0A0G2GFX8"/>
<dbReference type="Gene3D" id="3.30.190.20">
    <property type="match status" value="1"/>
</dbReference>
<dbReference type="InterPro" id="IPR023674">
    <property type="entry name" value="Ribosomal_uL1-like"/>
</dbReference>
<comment type="similarity">
    <text evidence="1">Belongs to the universal ribosomal protein uL1 family.</text>
</comment>
<reference evidence="4 5" key="2">
    <citation type="submission" date="2015-05" db="EMBL/GenBank/DDBJ databases">
        <authorList>
            <person name="Morales-Cruz A."/>
            <person name="Amrine K.C."/>
            <person name="Cantu D."/>
        </authorList>
    </citation>
    <scope>NUCLEOTIDE SEQUENCE [LARGE SCALE GENOMIC DNA]</scope>
    <source>
        <strain evidence="4">UCRPC4</strain>
    </source>
</reference>
<keyword evidence="5" id="KW-1185">Reference proteome</keyword>
<evidence type="ECO:0000313" key="5">
    <source>
        <dbReference type="Proteomes" id="UP000053317"/>
    </source>
</evidence>
<reference evidence="4 5" key="1">
    <citation type="submission" date="2015-05" db="EMBL/GenBank/DDBJ databases">
        <title>Distinctive expansion of gene families associated with plant cell wall degradation and secondary metabolism in the genomes of grapevine trunk pathogens.</title>
        <authorList>
            <person name="Lawrence D.P."/>
            <person name="Travadon R."/>
            <person name="Rolshausen P.E."/>
            <person name="Baumgartner K."/>
        </authorList>
    </citation>
    <scope>NUCLEOTIDE SEQUENCE [LARGE SCALE GENOMIC DNA]</scope>
    <source>
        <strain evidence="4">UCRPC4</strain>
    </source>
</reference>
<sequence>MASISPMLGLFGRALELRPSISRAGPLMQPKVASSVHVRGAKNLTATQVKKEATKKKRKKFPNYKLQNLKDARQYTLCDAMQYIRAFEVGRPPTSAKYEVHIRLKTKRDGPVIKNQIKLPHSVKTDLKICAICPPDSNAARDARLAGATLVGEEDIFDVLKSGKVDFDRVIAHPDSMQKIGKAGLPRILGPKGLMPNAKAGTVVENMRGTIGSMMGGSFYRERVGMLRLAVGQLGFNPEQLRDNIRAFIQAIKKDANSMSDQMQKDIHEVVLSSTNAPGFTLSGEFRSEDSVSTKALSTL</sequence>
<dbReference type="Gene3D" id="3.40.50.790">
    <property type="match status" value="1"/>
</dbReference>
<dbReference type="CDD" id="cd00403">
    <property type="entry name" value="Ribosomal_L1"/>
    <property type="match status" value="1"/>
</dbReference>
<evidence type="ECO:0000313" key="4">
    <source>
        <dbReference type="EMBL" id="KKY15885.1"/>
    </source>
</evidence>
<dbReference type="Proteomes" id="UP000053317">
    <property type="component" value="Unassembled WGS sequence"/>
</dbReference>
<keyword evidence="3" id="KW-0687">Ribonucleoprotein</keyword>
<dbReference type="GO" id="GO:0005762">
    <property type="term" value="C:mitochondrial large ribosomal subunit"/>
    <property type="evidence" value="ECO:0007669"/>
    <property type="project" value="TreeGrafter"/>
</dbReference>
<dbReference type="Pfam" id="PF00687">
    <property type="entry name" value="Ribosomal_L1"/>
    <property type="match status" value="1"/>
</dbReference>
<proteinExistence type="inferred from homology"/>
<dbReference type="FunFam" id="3.40.50.790:FF:000001">
    <property type="entry name" value="50S ribosomal protein L1"/>
    <property type="match status" value="1"/>
</dbReference>
<protein>
    <submittedName>
        <fullName evidence="4">Putative mitochondrial large ribosomal subunit protein</fullName>
    </submittedName>
</protein>
<evidence type="ECO:0000256" key="3">
    <source>
        <dbReference type="ARBA" id="ARBA00023274"/>
    </source>
</evidence>